<evidence type="ECO:0000256" key="1">
    <source>
        <dbReference type="SAM" id="MobiDB-lite"/>
    </source>
</evidence>
<dbReference type="Proteomes" id="UP000326939">
    <property type="component" value="Chromosome 5"/>
</dbReference>
<comment type="caution">
    <text evidence="2">The sequence shown here is derived from an EMBL/GenBank/DDBJ whole genome shotgun (WGS) entry which is preliminary data.</text>
</comment>
<keyword evidence="3" id="KW-1185">Reference proteome</keyword>
<dbReference type="PANTHER" id="PTHR33237:SF31">
    <property type="entry name" value="F2P16.13 PROTEIN"/>
    <property type="match status" value="1"/>
</dbReference>
<dbReference type="EMBL" id="VDCV01000005">
    <property type="protein sequence ID" value="KAB5556184.1"/>
    <property type="molecule type" value="Genomic_DNA"/>
</dbReference>
<gene>
    <name evidence="2" type="ORF">DKX38_007093</name>
</gene>
<sequence length="298" mass="33881">MQRRSNGCPTDHTKAKKERVVKSESLLSKKVGIFFSSVFGKKKPPKACSKVHKNGDGYLPFGVAQRPASPEYYELKKLLEIQEEEEEEPEVEKRENTPSTEEDNYLRVSFPFSSFFTKCTSLDLFRGKINSGNGWNHKLLGGGGMSDTLTERKDSRSNLLRNSSRVLRSRLQKLKMAGSLAKTAVRQVRGKSEQIREERREEGGEELCKKRILMGEKCKPLNFSGSLHYDEDGILLPEIDYMLIVMDAHRNFALLCIDCYIVQNDGIHSTALEFSGIMRWMSNSTPSRPDHKSLLLLI</sequence>
<evidence type="ECO:0000313" key="2">
    <source>
        <dbReference type="EMBL" id="KAB5556184.1"/>
    </source>
</evidence>
<dbReference type="PANTHER" id="PTHR33237">
    <property type="entry name" value="F2P16.13 PROTEIN-RELATED"/>
    <property type="match status" value="1"/>
</dbReference>
<dbReference type="AlphaFoldDB" id="A0A5N5MM77"/>
<proteinExistence type="predicted"/>
<accession>A0A5N5MM77</accession>
<reference evidence="3" key="1">
    <citation type="journal article" date="2019" name="Gigascience">
        <title>De novo genome assembly of the endangered Acer yangbiense, a plant species with extremely small populations endemic to Yunnan Province, China.</title>
        <authorList>
            <person name="Yang J."/>
            <person name="Wariss H.M."/>
            <person name="Tao L."/>
            <person name="Zhang R."/>
            <person name="Yun Q."/>
            <person name="Hollingsworth P."/>
            <person name="Dao Z."/>
            <person name="Luo G."/>
            <person name="Guo H."/>
            <person name="Ma Y."/>
            <person name="Sun W."/>
        </authorList>
    </citation>
    <scope>NUCLEOTIDE SEQUENCE [LARGE SCALE GENOMIC DNA]</scope>
    <source>
        <strain evidence="3">cv. br00</strain>
    </source>
</reference>
<evidence type="ECO:0000313" key="3">
    <source>
        <dbReference type="Proteomes" id="UP000326939"/>
    </source>
</evidence>
<protein>
    <submittedName>
        <fullName evidence="2">Uncharacterized protein</fullName>
    </submittedName>
</protein>
<organism evidence="2 3">
    <name type="scientific">Salix brachista</name>
    <dbReference type="NCBI Taxonomy" id="2182728"/>
    <lineage>
        <taxon>Eukaryota</taxon>
        <taxon>Viridiplantae</taxon>
        <taxon>Streptophyta</taxon>
        <taxon>Embryophyta</taxon>
        <taxon>Tracheophyta</taxon>
        <taxon>Spermatophyta</taxon>
        <taxon>Magnoliopsida</taxon>
        <taxon>eudicotyledons</taxon>
        <taxon>Gunneridae</taxon>
        <taxon>Pentapetalae</taxon>
        <taxon>rosids</taxon>
        <taxon>fabids</taxon>
        <taxon>Malpighiales</taxon>
        <taxon>Salicaceae</taxon>
        <taxon>Saliceae</taxon>
        <taxon>Salix</taxon>
    </lineage>
</organism>
<feature type="region of interest" description="Disordered" evidence="1">
    <location>
        <begin position="83"/>
        <end position="102"/>
    </location>
</feature>
<name>A0A5N5MM77_9ROSI</name>